<keyword evidence="1" id="KW-0732">Signal</keyword>
<name>A0ABV7KA06_9HYPH</name>
<dbReference type="InterPro" id="IPR009642">
    <property type="entry name" value="DUF1236"/>
</dbReference>
<evidence type="ECO:0000313" key="2">
    <source>
        <dbReference type="EMBL" id="MFC3207165.1"/>
    </source>
</evidence>
<feature type="chain" id="PRO_5045612817" evidence="1">
    <location>
        <begin position="23"/>
        <end position="109"/>
    </location>
</feature>
<accession>A0ABV7KA06</accession>
<protein>
    <submittedName>
        <fullName evidence="2">DUF1236 domain-containing protein</fullName>
    </submittedName>
</protein>
<evidence type="ECO:0000256" key="1">
    <source>
        <dbReference type="SAM" id="SignalP"/>
    </source>
</evidence>
<dbReference type="RefSeq" id="WP_378221069.1">
    <property type="nucleotide sequence ID" value="NZ_JBHRTK010000012.1"/>
</dbReference>
<sequence>MKPLLPIGAVCAVFLGLGAASAQDTVIVPAPAPKTVVVQPEQQTVIREYVHKNPAASINILGLELSLGAKVPDTVELHEVPNVPYRYTVINGQTVVVDPETHEIVQVLN</sequence>
<dbReference type="Pfam" id="PF06823">
    <property type="entry name" value="DUF1236"/>
    <property type="match status" value="1"/>
</dbReference>
<gene>
    <name evidence="2" type="ORF">ACFOHJ_13135</name>
</gene>
<evidence type="ECO:0000313" key="3">
    <source>
        <dbReference type="Proteomes" id="UP001595583"/>
    </source>
</evidence>
<dbReference type="Proteomes" id="UP001595583">
    <property type="component" value="Unassembled WGS sequence"/>
</dbReference>
<dbReference type="EMBL" id="JBHRTK010000012">
    <property type="protein sequence ID" value="MFC3207165.1"/>
    <property type="molecule type" value="Genomic_DNA"/>
</dbReference>
<proteinExistence type="predicted"/>
<feature type="signal peptide" evidence="1">
    <location>
        <begin position="1"/>
        <end position="22"/>
    </location>
</feature>
<organism evidence="2 3">
    <name type="scientific">Aquamicrobium soli</name>
    <dbReference type="NCBI Taxonomy" id="1811518"/>
    <lineage>
        <taxon>Bacteria</taxon>
        <taxon>Pseudomonadati</taxon>
        <taxon>Pseudomonadota</taxon>
        <taxon>Alphaproteobacteria</taxon>
        <taxon>Hyphomicrobiales</taxon>
        <taxon>Phyllobacteriaceae</taxon>
        <taxon>Aquamicrobium</taxon>
    </lineage>
</organism>
<reference evidence="3" key="1">
    <citation type="journal article" date="2019" name="Int. J. Syst. Evol. Microbiol.">
        <title>The Global Catalogue of Microorganisms (GCM) 10K type strain sequencing project: providing services to taxonomists for standard genome sequencing and annotation.</title>
        <authorList>
            <consortium name="The Broad Institute Genomics Platform"/>
            <consortium name="The Broad Institute Genome Sequencing Center for Infectious Disease"/>
            <person name="Wu L."/>
            <person name="Ma J."/>
        </authorList>
    </citation>
    <scope>NUCLEOTIDE SEQUENCE [LARGE SCALE GENOMIC DNA]</scope>
    <source>
        <strain evidence="3">KCTC 52165</strain>
    </source>
</reference>
<keyword evidence="3" id="KW-1185">Reference proteome</keyword>
<comment type="caution">
    <text evidence="2">The sequence shown here is derived from an EMBL/GenBank/DDBJ whole genome shotgun (WGS) entry which is preliminary data.</text>
</comment>